<dbReference type="SMART" id="SM00060">
    <property type="entry name" value="FN3"/>
    <property type="match status" value="2"/>
</dbReference>
<evidence type="ECO:0000313" key="13">
    <source>
        <dbReference type="Ensembl" id="ENSLOCP00000007635.1"/>
    </source>
</evidence>
<dbReference type="CDD" id="cd00063">
    <property type="entry name" value="FN3"/>
    <property type="match status" value="3"/>
</dbReference>
<evidence type="ECO:0000313" key="14">
    <source>
        <dbReference type="Proteomes" id="UP000018468"/>
    </source>
</evidence>
<dbReference type="PROSITE" id="PS50853">
    <property type="entry name" value="FN3"/>
    <property type="match status" value="2"/>
</dbReference>
<dbReference type="GeneTree" id="ENSGT00940000158915"/>
<accession>W5MGX6</accession>
<dbReference type="AlphaFoldDB" id="W5MGX6"/>
<dbReference type="PANTHER" id="PTHR48423">
    <property type="entry name" value="INTERLEUKIN-27 RECEPTOR SUBUNIT ALPHA"/>
    <property type="match status" value="1"/>
</dbReference>
<evidence type="ECO:0000256" key="1">
    <source>
        <dbReference type="ARBA" id="ARBA00004251"/>
    </source>
</evidence>
<evidence type="ECO:0000256" key="4">
    <source>
        <dbReference type="ARBA" id="ARBA00022692"/>
    </source>
</evidence>
<dbReference type="PROSITE" id="PS01353">
    <property type="entry name" value="HEMATOPO_REC_L_F2"/>
    <property type="match status" value="1"/>
</dbReference>
<evidence type="ECO:0000256" key="6">
    <source>
        <dbReference type="ARBA" id="ARBA00022737"/>
    </source>
</evidence>
<dbReference type="PANTHER" id="PTHR48423:SF1">
    <property type="entry name" value="INTERLEUKIN-27 RECEPTOR SUBUNIT ALPHA"/>
    <property type="match status" value="1"/>
</dbReference>
<dbReference type="eggNOG" id="ENOG502SM7S">
    <property type="taxonomic scope" value="Eukaryota"/>
</dbReference>
<name>W5MGX6_LEPOC</name>
<dbReference type="InParanoid" id="W5MGX6"/>
<comment type="subcellular location">
    <subcellularLocation>
        <location evidence="1">Cell membrane</location>
        <topology evidence="1">Single-pass type I membrane protein</topology>
    </subcellularLocation>
</comment>
<evidence type="ECO:0000256" key="8">
    <source>
        <dbReference type="ARBA" id="ARBA00023136"/>
    </source>
</evidence>
<evidence type="ECO:0000256" key="5">
    <source>
        <dbReference type="ARBA" id="ARBA00022729"/>
    </source>
</evidence>
<dbReference type="EMBL" id="AHAT01010791">
    <property type="status" value="NOT_ANNOTATED_CDS"/>
    <property type="molecule type" value="Genomic_DNA"/>
</dbReference>
<dbReference type="HOGENOM" id="CLU_840815_0_0_1"/>
<keyword evidence="10" id="KW-0675">Receptor</keyword>
<reference evidence="13" key="3">
    <citation type="submission" date="2025-09" db="UniProtKB">
        <authorList>
            <consortium name="Ensembl"/>
        </authorList>
    </citation>
    <scope>IDENTIFICATION</scope>
</reference>
<dbReference type="InterPro" id="IPR003529">
    <property type="entry name" value="Hematopoietin_rcpt_Gp130_CS"/>
</dbReference>
<keyword evidence="14" id="KW-1185">Reference proteome</keyword>
<dbReference type="Pfam" id="PF00041">
    <property type="entry name" value="fn3"/>
    <property type="match status" value="1"/>
</dbReference>
<dbReference type="InterPro" id="IPR003961">
    <property type="entry name" value="FN3_dom"/>
</dbReference>
<keyword evidence="5" id="KW-0732">Signal</keyword>
<reference evidence="13" key="2">
    <citation type="submission" date="2025-08" db="UniProtKB">
        <authorList>
            <consortium name="Ensembl"/>
        </authorList>
    </citation>
    <scope>IDENTIFICATION</scope>
</reference>
<protein>
    <recommendedName>
        <fullName evidence="12">Fibronectin type-III domain-containing protein</fullName>
    </recommendedName>
</protein>
<dbReference type="Proteomes" id="UP000018468">
    <property type="component" value="Linkage group LG19"/>
</dbReference>
<evidence type="ECO:0000256" key="9">
    <source>
        <dbReference type="ARBA" id="ARBA00023157"/>
    </source>
</evidence>
<dbReference type="GO" id="GO:0004896">
    <property type="term" value="F:cytokine receptor activity"/>
    <property type="evidence" value="ECO:0007669"/>
    <property type="project" value="InterPro"/>
</dbReference>
<dbReference type="STRING" id="7918.ENSLOCP00000007635"/>
<keyword evidence="11" id="KW-0325">Glycoprotein</keyword>
<keyword evidence="9" id="KW-1015">Disulfide bond</keyword>
<comment type="similarity">
    <text evidence="2">Belongs to the type I cytokine receptor family. Type 2 subfamily.</text>
</comment>
<dbReference type="InterPro" id="IPR013783">
    <property type="entry name" value="Ig-like_fold"/>
</dbReference>
<evidence type="ECO:0000256" key="3">
    <source>
        <dbReference type="ARBA" id="ARBA00022475"/>
    </source>
</evidence>
<dbReference type="Bgee" id="ENSLOCG00000006325">
    <property type="expression patterns" value="Expressed in mesonephros and 5 other cell types or tissues"/>
</dbReference>
<keyword evidence="3" id="KW-1003">Cell membrane</keyword>
<evidence type="ECO:0000259" key="12">
    <source>
        <dbReference type="PROSITE" id="PS50853"/>
    </source>
</evidence>
<dbReference type="InterPro" id="IPR036116">
    <property type="entry name" value="FN3_sf"/>
</dbReference>
<dbReference type="Ensembl" id="ENSLOCT00000007644.1">
    <property type="protein sequence ID" value="ENSLOCP00000007635.1"/>
    <property type="gene ID" value="ENSLOCG00000006325.1"/>
</dbReference>
<dbReference type="InterPro" id="IPR052672">
    <property type="entry name" value="Type1_Cytokine_Rcpt_Type2"/>
</dbReference>
<dbReference type="SUPFAM" id="SSF49265">
    <property type="entry name" value="Fibronectin type III"/>
    <property type="match status" value="2"/>
</dbReference>
<keyword evidence="6" id="KW-0677">Repeat</keyword>
<dbReference type="EMBL" id="AHAT01010789">
    <property type="status" value="NOT_ANNOTATED_CDS"/>
    <property type="molecule type" value="Genomic_DNA"/>
</dbReference>
<evidence type="ECO:0000256" key="11">
    <source>
        <dbReference type="ARBA" id="ARBA00023180"/>
    </source>
</evidence>
<evidence type="ECO:0000256" key="2">
    <source>
        <dbReference type="ARBA" id="ARBA00008921"/>
    </source>
</evidence>
<dbReference type="GO" id="GO:0005886">
    <property type="term" value="C:plasma membrane"/>
    <property type="evidence" value="ECO:0007669"/>
    <property type="project" value="UniProtKB-SubCell"/>
</dbReference>
<organism evidence="13 14">
    <name type="scientific">Lepisosteus oculatus</name>
    <name type="common">Spotted gar</name>
    <dbReference type="NCBI Taxonomy" id="7918"/>
    <lineage>
        <taxon>Eukaryota</taxon>
        <taxon>Metazoa</taxon>
        <taxon>Chordata</taxon>
        <taxon>Craniata</taxon>
        <taxon>Vertebrata</taxon>
        <taxon>Euteleostomi</taxon>
        <taxon>Actinopterygii</taxon>
        <taxon>Neopterygii</taxon>
        <taxon>Holostei</taxon>
        <taxon>Semionotiformes</taxon>
        <taxon>Lepisosteidae</taxon>
        <taxon>Lepisosteus</taxon>
    </lineage>
</organism>
<keyword evidence="8" id="KW-0472">Membrane</keyword>
<reference evidence="14" key="1">
    <citation type="submission" date="2011-12" db="EMBL/GenBank/DDBJ databases">
        <title>The Draft Genome of Lepisosteus oculatus.</title>
        <authorList>
            <consortium name="The Broad Institute Genome Assembly &amp; Analysis Group"/>
            <consortium name="Computational R&amp;D Group"/>
            <consortium name="and Sequencing Platform"/>
            <person name="Di Palma F."/>
            <person name="Alfoldi J."/>
            <person name="Johnson J."/>
            <person name="Berlin A."/>
            <person name="Gnerre S."/>
            <person name="Jaffe D."/>
            <person name="MacCallum I."/>
            <person name="Young S."/>
            <person name="Walker B.J."/>
            <person name="Lander E.S."/>
            <person name="Lindblad-Toh K."/>
        </authorList>
    </citation>
    <scope>NUCLEOTIDE SEQUENCE [LARGE SCALE GENOMIC DNA]</scope>
</reference>
<proteinExistence type="inferred from homology"/>
<feature type="domain" description="Fibronectin type-III" evidence="12">
    <location>
        <begin position="46"/>
        <end position="146"/>
    </location>
</feature>
<sequence length="387" mass="41936">ATLCLFSPFTRYSVQLRTRFHGNSRHWSEWSSALETRTEEAAPAVGPQLWRREGAVSADGRRRVTLQWKPLLQSQANGKILGYNVTCCWGGAPQGQEQQECGVLPPQRTSCVLVLPAPLCSCSLSAFNAAGHSPPARIALPDAGERVLPPPMALTVTPLDDSSLSVRWTPPLSQSVTGFVVEWCPLSEVTPCVPHWLRLAGNVTETVITEAVEPRVRYNVSVRALRQGRGGAALSLPAYSRQGAPSAGPRLRVTDTWIGGVALQWDPIPIHLRHGFIRNYTVCYCGADNRTQREYRCPAARVCASVCVLTYRIHVTASTDAGSAAGEAVTVAMVSEDGMSPVVTTSLYCVALLLLAWPDALCVSSRIKKQLWPVVPDPANSSLASWT</sequence>
<dbReference type="OMA" id="WSAWSHE"/>
<evidence type="ECO:0000256" key="7">
    <source>
        <dbReference type="ARBA" id="ARBA00022989"/>
    </source>
</evidence>
<keyword evidence="7" id="KW-1133">Transmembrane helix</keyword>
<dbReference type="EMBL" id="AHAT01010790">
    <property type="status" value="NOT_ANNOTATED_CDS"/>
    <property type="molecule type" value="Genomic_DNA"/>
</dbReference>
<keyword evidence="4" id="KW-0812">Transmembrane</keyword>
<feature type="domain" description="Fibronectin type-III" evidence="12">
    <location>
        <begin position="150"/>
        <end position="247"/>
    </location>
</feature>
<dbReference type="FunFam" id="2.60.40.10:FF:000414">
    <property type="entry name" value="Interleukin-6 receptor subunit beta"/>
    <property type="match status" value="1"/>
</dbReference>
<dbReference type="Gene3D" id="2.60.40.10">
    <property type="entry name" value="Immunoglobulins"/>
    <property type="match status" value="4"/>
</dbReference>
<evidence type="ECO:0000256" key="10">
    <source>
        <dbReference type="ARBA" id="ARBA00023170"/>
    </source>
</evidence>